<evidence type="ECO:0000313" key="6">
    <source>
        <dbReference type="EMBL" id="KHN68964.1"/>
    </source>
</evidence>
<dbReference type="InterPro" id="IPR027417">
    <property type="entry name" value="P-loop_NTPase"/>
</dbReference>
<dbReference type="VEuPathDB" id="MicrosporidiaDB:M896_121870"/>
<sequence>MVGFSDGSIMSLRLENFQTFKKTVLTFCASFNFIVGANGSGKSSIANAIVLLFGGTPRCIGRGKTIGEYVRYGEEAGKIEACVHYEGKELLLGRYIRKDGQSKYFVDGVACKKTEYEDVIRRLRGNVGNLCQFLPQEKVAEFTRLSCEELLIEVLEAVEEEEALRMIKELGELECEKKKVIEDLEVECKRKECVDRMVKSLGSDVRKMKEKEEKENRIKMMREKKDWMIYAKYLERYLESKRVLSILKRQMEEKASDASKIVNEIEELKCEESQSRIDLLIHMLYEDDEVLSKLIIDLKRIQHDFEMLEVDKECLKNKEDRREAEISNAKQEIEELEEEMCKIKVPTCPKEINTSIVYDLEEKASNLMRKRGKIQHESGELKRSIDDLNGKKRGYEQMEEMRMQILKKYHIDTYRAVCWLRENRHKFKGEIIEPPFLHLRIKDADYTIEVENFLGFQSLSPFICKQPEDFERFVEIMKDEKKWKINVIEAIRSDERSGDAIVNKDVLMKLGFDGVLSDFLECRDEVLDYLNVVGHFDQIPVCKKCIDETVVFKTTNVRRMAAGGRYIEVKRSRYGEDYVIIDNPLKARNLFSAGLSFQELKEVENELESKNAKRRQNEEELKSVLKEHEMVDKQLQDAYEEKRRYDALHMEVKKKETQIKVLNGTIERKKQEMKTLETRSDLIKESHRIDVLAEELDEKQEYKCEEIKKHLYNEKYFEMFCEAQRVSIDVVRIRKKRTTLLECKQAIDKALMDIEIEALDKKKECRETKKLIEEKKSILSGINKTEEYELRLAELPNSIQELDEEISKEMVRLKFYNADEKAINELETSICDLEQINRKIQDNRDNLKSIEENVSKIKEQAIYKIDKLTHDIGKLFTDLFKMTGGDGKIKFVSDDLDVCKWKLNIMVKFNSEQNLEVLSSHRQSGGERSVSIILFLLAMQDHIASPFRLVDEINQGMDADNEKLIHDILVTLSEQQKIGQFFMITPKIVPGLTYCENMKVIVLYSFNGRVDQADFIKYKLKMLA</sequence>
<accession>A0A0B2UI95</accession>
<evidence type="ECO:0000256" key="1">
    <source>
        <dbReference type="ARBA" id="ARBA00010171"/>
    </source>
</evidence>
<feature type="coiled-coil region" evidence="4">
    <location>
        <begin position="785"/>
        <end position="860"/>
    </location>
</feature>
<comment type="caution">
    <text evidence="6">The sequence shown here is derived from an EMBL/GenBank/DDBJ whole genome shotgun (WGS) entry which is preliminary data.</text>
</comment>
<proteinExistence type="inferred from homology"/>
<name>A0A0B2UI95_9MICR</name>
<feature type="coiled-coil region" evidence="4">
    <location>
        <begin position="298"/>
        <end position="339"/>
    </location>
</feature>
<dbReference type="GO" id="GO:0000724">
    <property type="term" value="P:double-strand break repair via homologous recombination"/>
    <property type="evidence" value="ECO:0007669"/>
    <property type="project" value="TreeGrafter"/>
</dbReference>
<dbReference type="Pfam" id="PF02463">
    <property type="entry name" value="SMC_N"/>
    <property type="match status" value="1"/>
</dbReference>
<dbReference type="GO" id="GO:0030915">
    <property type="term" value="C:Smc5-Smc6 complex"/>
    <property type="evidence" value="ECO:0007669"/>
    <property type="project" value="TreeGrafter"/>
</dbReference>
<dbReference type="Proteomes" id="UP000031056">
    <property type="component" value="Unassembled WGS sequence"/>
</dbReference>
<dbReference type="Gene3D" id="3.40.50.300">
    <property type="entry name" value="P-loop containing nucleotide triphosphate hydrolases"/>
    <property type="match status" value="2"/>
</dbReference>
<feature type="coiled-coil region" evidence="4">
    <location>
        <begin position="652"/>
        <end position="686"/>
    </location>
</feature>
<dbReference type="InterPro" id="IPR003395">
    <property type="entry name" value="RecF/RecN/SMC_N"/>
</dbReference>
<dbReference type="RefSeq" id="XP_014563006.1">
    <property type="nucleotide sequence ID" value="XM_014707520.1"/>
</dbReference>
<dbReference type="GO" id="GO:0003697">
    <property type="term" value="F:single-stranded DNA binding"/>
    <property type="evidence" value="ECO:0007669"/>
    <property type="project" value="TreeGrafter"/>
</dbReference>
<dbReference type="FunCoup" id="A0A0B2UI95">
    <property type="interactions" value="295"/>
</dbReference>
<evidence type="ECO:0000259" key="5">
    <source>
        <dbReference type="Pfam" id="PF02463"/>
    </source>
</evidence>
<dbReference type="PANTHER" id="PTHR45916">
    <property type="entry name" value="STRUCTURAL MAINTENANCE OF CHROMOSOMES PROTEIN 5"/>
    <property type="match status" value="1"/>
</dbReference>
<evidence type="ECO:0000256" key="3">
    <source>
        <dbReference type="ARBA" id="ARBA00023054"/>
    </source>
</evidence>
<comment type="similarity">
    <text evidence="1">Belongs to the SMC family. SMC5 subfamily.</text>
</comment>
<evidence type="ECO:0000256" key="4">
    <source>
        <dbReference type="SAM" id="Coils"/>
    </source>
</evidence>
<dbReference type="GO" id="GO:0005634">
    <property type="term" value="C:nucleus"/>
    <property type="evidence" value="ECO:0007669"/>
    <property type="project" value="TreeGrafter"/>
</dbReference>
<keyword evidence="7" id="KW-1185">Reference proteome</keyword>
<evidence type="ECO:0000313" key="7">
    <source>
        <dbReference type="Proteomes" id="UP000031056"/>
    </source>
</evidence>
<protein>
    <recommendedName>
        <fullName evidence="2">Structural maintenance of chromosomes protein 5</fullName>
    </recommendedName>
</protein>
<feature type="domain" description="RecF/RecN/SMC N-terminal" evidence="5">
    <location>
        <begin position="9"/>
        <end position="985"/>
    </location>
</feature>
<dbReference type="EMBL" id="JOKQ01000012">
    <property type="protein sequence ID" value="KHN68964.1"/>
    <property type="molecule type" value="Genomic_DNA"/>
</dbReference>
<feature type="coiled-coil region" evidence="4">
    <location>
        <begin position="597"/>
        <end position="627"/>
    </location>
</feature>
<organism evidence="6 7">
    <name type="scientific">Ordospora colligata OC4</name>
    <dbReference type="NCBI Taxonomy" id="1354746"/>
    <lineage>
        <taxon>Eukaryota</taxon>
        <taxon>Fungi</taxon>
        <taxon>Fungi incertae sedis</taxon>
        <taxon>Microsporidia</taxon>
        <taxon>Ordosporidae</taxon>
        <taxon>Ordospora</taxon>
    </lineage>
</organism>
<dbReference type="STRING" id="1354746.A0A0B2UI95"/>
<gene>
    <name evidence="6" type="ORF">M896_121870</name>
</gene>
<evidence type="ECO:0000256" key="2">
    <source>
        <dbReference type="ARBA" id="ARBA00018687"/>
    </source>
</evidence>
<keyword evidence="3 4" id="KW-0175">Coiled coil</keyword>
<dbReference type="GeneID" id="26262704"/>
<dbReference type="SUPFAM" id="SSF52540">
    <property type="entry name" value="P-loop containing nucleoside triphosphate hydrolases"/>
    <property type="match status" value="1"/>
</dbReference>
<dbReference type="InParanoid" id="A0A0B2UI95"/>
<dbReference type="PANTHER" id="PTHR45916:SF1">
    <property type="entry name" value="STRUCTURAL MAINTENANCE OF CHROMOSOMES PROTEIN 5"/>
    <property type="match status" value="1"/>
</dbReference>
<dbReference type="OrthoDB" id="10254973at2759"/>
<dbReference type="HOGENOM" id="CLU_004969_2_1_1"/>
<dbReference type="AlphaFoldDB" id="A0A0B2UI95"/>
<reference evidence="6 7" key="1">
    <citation type="journal article" date="2014" name="MBio">
        <title>The Ordospora colligata genome; evolution of extreme reduction in microsporidia and host-to-parasite horizontal gene transfer.</title>
        <authorList>
            <person name="Pombert J.-F."/>
            <person name="Haag K.L."/>
            <person name="Beidas S."/>
            <person name="Ebert D."/>
            <person name="Keeling P.J."/>
        </authorList>
    </citation>
    <scope>NUCLEOTIDE SEQUENCE [LARGE SCALE GENOMIC DNA]</scope>
    <source>
        <strain evidence="6 7">OC4</strain>
    </source>
</reference>